<comment type="caution">
    <text evidence="3">The sequence shown here is derived from an EMBL/GenBank/DDBJ whole genome shotgun (WGS) entry which is preliminary data.</text>
</comment>
<dbReference type="InterPro" id="IPR036653">
    <property type="entry name" value="CinA-like_C"/>
</dbReference>
<dbReference type="Gene3D" id="3.90.950.20">
    <property type="entry name" value="CinA-like"/>
    <property type="match status" value="1"/>
</dbReference>
<dbReference type="PIRSF" id="PIRSF006728">
    <property type="entry name" value="CinA"/>
    <property type="match status" value="1"/>
</dbReference>
<comment type="similarity">
    <text evidence="1">Belongs to the CinA family.</text>
</comment>
<dbReference type="SMART" id="SM00852">
    <property type="entry name" value="MoCF_biosynth"/>
    <property type="match status" value="1"/>
</dbReference>
<protein>
    <recommendedName>
        <fullName evidence="1">CinA-like protein</fullName>
    </recommendedName>
</protein>
<proteinExistence type="inferred from homology"/>
<dbReference type="NCBIfam" id="TIGR00199">
    <property type="entry name" value="PncC_domain"/>
    <property type="match status" value="1"/>
</dbReference>
<dbReference type="Pfam" id="PF18146">
    <property type="entry name" value="CinA_KH"/>
    <property type="match status" value="1"/>
</dbReference>
<evidence type="ECO:0000313" key="4">
    <source>
        <dbReference type="Proteomes" id="UP001500266"/>
    </source>
</evidence>
<dbReference type="SUPFAM" id="SSF53218">
    <property type="entry name" value="Molybdenum cofactor biosynthesis proteins"/>
    <property type="match status" value="1"/>
</dbReference>
<sequence length="434" mass="44973">MRVELLTVGDELLLGDTVNGNAAWLGRRLADHGVAVTRSTVVGDRLDVIVEAVTEALGRADAVITTGGLGPTGDDVTRDALAKAAGVALVRDPELERRLRERVAAAGRGLRPMALRMADVPEGAGLLADSAGGAPGLRVRLPGGTVYALPGVPAEMRTIMEEVVLPELADAARSRDGGPAVARRLLRTAGIWESELATALAPVEALDGVALAYLPDPAEVRVRLTAAPDRLDDVERRARELLGPDAVYGTDEETLDKVVHRLLAERSATVATAESLTGGLIGAELTRMPGSSATYAGGMVAYSTALKEKMLGVPADLLARHGAVHPDVAAAMAAGVRERLGATYGVAVTGVAGPDPQDGRPVGTVFVGVSGPEGSPVVVEPRLPVPGTGAVARGIIRRMTVVHALELLRRVLLDLPVRWAAPPGGGDAREDREV</sequence>
<dbReference type="InterPro" id="IPR041424">
    <property type="entry name" value="CinA_KH"/>
</dbReference>
<evidence type="ECO:0000256" key="1">
    <source>
        <dbReference type="HAMAP-Rule" id="MF_00226"/>
    </source>
</evidence>
<dbReference type="EMBL" id="BAABDO010000041">
    <property type="protein sequence ID" value="GAA4142325.1"/>
    <property type="molecule type" value="Genomic_DNA"/>
</dbReference>
<dbReference type="InterPro" id="IPR036425">
    <property type="entry name" value="MoaB/Mog-like_dom_sf"/>
</dbReference>
<dbReference type="NCBIfam" id="TIGR00200">
    <property type="entry name" value="cinA_nterm"/>
    <property type="match status" value="1"/>
</dbReference>
<dbReference type="Pfam" id="PF02464">
    <property type="entry name" value="CinA"/>
    <property type="match status" value="1"/>
</dbReference>
<keyword evidence="4" id="KW-1185">Reference proteome</keyword>
<gene>
    <name evidence="3" type="ORF">GCM10022416_31200</name>
</gene>
<dbReference type="InterPro" id="IPR001453">
    <property type="entry name" value="MoaB/Mog_dom"/>
</dbReference>
<name>A0ABP7YW79_9ACTN</name>
<accession>A0ABP7YW79</accession>
<dbReference type="CDD" id="cd00885">
    <property type="entry name" value="cinA"/>
    <property type="match status" value="1"/>
</dbReference>
<evidence type="ECO:0000259" key="2">
    <source>
        <dbReference type="SMART" id="SM00852"/>
    </source>
</evidence>
<dbReference type="Gene3D" id="3.30.70.2860">
    <property type="match status" value="1"/>
</dbReference>
<dbReference type="SUPFAM" id="SSF142433">
    <property type="entry name" value="CinA-like"/>
    <property type="match status" value="1"/>
</dbReference>
<dbReference type="PANTHER" id="PTHR13939:SF0">
    <property type="entry name" value="NMN AMIDOHYDROLASE-LIKE PROTEIN YFAY"/>
    <property type="match status" value="1"/>
</dbReference>
<dbReference type="Gene3D" id="3.40.980.10">
    <property type="entry name" value="MoaB/Mog-like domain"/>
    <property type="match status" value="1"/>
</dbReference>
<organism evidence="3 4">
    <name type="scientific">Actinomadura keratinilytica</name>
    <dbReference type="NCBI Taxonomy" id="547461"/>
    <lineage>
        <taxon>Bacteria</taxon>
        <taxon>Bacillati</taxon>
        <taxon>Actinomycetota</taxon>
        <taxon>Actinomycetes</taxon>
        <taxon>Streptosporangiales</taxon>
        <taxon>Thermomonosporaceae</taxon>
        <taxon>Actinomadura</taxon>
    </lineage>
</organism>
<dbReference type="InterPro" id="IPR008136">
    <property type="entry name" value="CinA_C"/>
</dbReference>
<feature type="domain" description="MoaB/Mog" evidence="2">
    <location>
        <begin position="4"/>
        <end position="171"/>
    </location>
</feature>
<dbReference type="InterPro" id="IPR050101">
    <property type="entry name" value="CinA"/>
</dbReference>
<reference evidence="4" key="1">
    <citation type="journal article" date="2019" name="Int. J. Syst. Evol. Microbiol.">
        <title>The Global Catalogue of Microorganisms (GCM) 10K type strain sequencing project: providing services to taxonomists for standard genome sequencing and annotation.</title>
        <authorList>
            <consortium name="The Broad Institute Genomics Platform"/>
            <consortium name="The Broad Institute Genome Sequencing Center for Infectious Disease"/>
            <person name="Wu L."/>
            <person name="Ma J."/>
        </authorList>
    </citation>
    <scope>NUCLEOTIDE SEQUENCE [LARGE SCALE GENOMIC DNA]</scope>
    <source>
        <strain evidence="4">JCM 17316</strain>
    </source>
</reference>
<dbReference type="PANTHER" id="PTHR13939">
    <property type="entry name" value="NICOTINAMIDE-NUCLEOTIDE AMIDOHYDROLASE PNCC"/>
    <property type="match status" value="1"/>
</dbReference>
<dbReference type="RefSeq" id="WP_345021994.1">
    <property type="nucleotide sequence ID" value="NZ_BAABDO010000041.1"/>
</dbReference>
<dbReference type="InterPro" id="IPR008135">
    <property type="entry name" value="Competence-induced_CinA"/>
</dbReference>
<evidence type="ECO:0000313" key="3">
    <source>
        <dbReference type="EMBL" id="GAA4142325.1"/>
    </source>
</evidence>
<dbReference type="HAMAP" id="MF_00226_B">
    <property type="entry name" value="CinA_B"/>
    <property type="match status" value="1"/>
</dbReference>
<dbReference type="Pfam" id="PF00994">
    <property type="entry name" value="MoCF_biosynth"/>
    <property type="match status" value="1"/>
</dbReference>
<dbReference type="Proteomes" id="UP001500266">
    <property type="component" value="Unassembled WGS sequence"/>
</dbReference>